<sequence>MLKKNHSCMLLLDENEINIPINCDITIGSANEIDMNHNLKGRRRFAKRKLASAAPIRFMADEFKSAQVLGEFSLQVKVRPFARGE</sequence>
<evidence type="ECO:0000313" key="1">
    <source>
        <dbReference type="EMBL" id="PEJ33718.1"/>
    </source>
</evidence>
<evidence type="ECO:0000313" key="2">
    <source>
        <dbReference type="Proteomes" id="UP000220106"/>
    </source>
</evidence>
<proteinExistence type="predicted"/>
<dbReference type="EMBL" id="NUEQ01000016">
    <property type="protein sequence ID" value="PEJ33718.1"/>
    <property type="molecule type" value="Genomic_DNA"/>
</dbReference>
<organism evidence="1 2">
    <name type="scientific">Peribacillus butanolivorans</name>
    <dbReference type="NCBI Taxonomy" id="421767"/>
    <lineage>
        <taxon>Bacteria</taxon>
        <taxon>Bacillati</taxon>
        <taxon>Bacillota</taxon>
        <taxon>Bacilli</taxon>
        <taxon>Bacillales</taxon>
        <taxon>Bacillaceae</taxon>
        <taxon>Peribacillus</taxon>
    </lineage>
</organism>
<comment type="caution">
    <text evidence="1">The sequence shown here is derived from an EMBL/GenBank/DDBJ whole genome shotgun (WGS) entry which is preliminary data.</text>
</comment>
<accession>A0AAX0S3S6</accession>
<dbReference type="AlphaFoldDB" id="A0AAX0S3S6"/>
<name>A0AAX0S3S6_9BACI</name>
<reference evidence="1 2" key="1">
    <citation type="submission" date="2017-09" db="EMBL/GenBank/DDBJ databases">
        <title>Large-scale bioinformatics analysis of Bacillus genomes uncovers conserved roles of natural products in bacterial physiology.</title>
        <authorList>
            <consortium name="Agbiome Team Llc"/>
            <person name="Bleich R.M."/>
            <person name="Kirk G.J."/>
            <person name="Santa Maria K.C."/>
            <person name="Allen S.E."/>
            <person name="Farag S."/>
            <person name="Shank E.A."/>
            <person name="Bowers A."/>
        </authorList>
    </citation>
    <scope>NUCLEOTIDE SEQUENCE [LARGE SCALE GENOMIC DNA]</scope>
    <source>
        <strain evidence="1 2">AFS003229</strain>
    </source>
</reference>
<gene>
    <name evidence="1" type="ORF">CN689_11090</name>
</gene>
<protein>
    <submittedName>
        <fullName evidence="1">Uncharacterized protein</fullName>
    </submittedName>
</protein>
<dbReference type="Proteomes" id="UP000220106">
    <property type="component" value="Unassembled WGS sequence"/>
</dbReference>